<dbReference type="EMBL" id="JBBPBM010000028">
    <property type="protein sequence ID" value="KAK8537547.1"/>
    <property type="molecule type" value="Genomic_DNA"/>
</dbReference>
<keyword evidence="1" id="KW-1133">Transmembrane helix</keyword>
<evidence type="ECO:0000313" key="3">
    <source>
        <dbReference type="Proteomes" id="UP001472677"/>
    </source>
</evidence>
<gene>
    <name evidence="2" type="ORF">V6N12_043705</name>
</gene>
<keyword evidence="1" id="KW-0812">Transmembrane</keyword>
<keyword evidence="3" id="KW-1185">Reference proteome</keyword>
<feature type="transmembrane region" description="Helical" evidence="1">
    <location>
        <begin position="6"/>
        <end position="33"/>
    </location>
</feature>
<dbReference type="PANTHER" id="PTHR33264">
    <property type="entry name" value="EXPRESSED PROTEIN"/>
    <property type="match status" value="1"/>
</dbReference>
<evidence type="ECO:0000313" key="2">
    <source>
        <dbReference type="EMBL" id="KAK8537547.1"/>
    </source>
</evidence>
<reference evidence="2 3" key="1">
    <citation type="journal article" date="2024" name="G3 (Bethesda)">
        <title>Genome assembly of Hibiscus sabdariffa L. provides insights into metabolisms of medicinal natural products.</title>
        <authorList>
            <person name="Kim T."/>
        </authorList>
    </citation>
    <scope>NUCLEOTIDE SEQUENCE [LARGE SCALE GENOMIC DNA]</scope>
    <source>
        <strain evidence="2">TK-2024</strain>
        <tissue evidence="2">Old leaves</tissue>
    </source>
</reference>
<organism evidence="2 3">
    <name type="scientific">Hibiscus sabdariffa</name>
    <name type="common">roselle</name>
    <dbReference type="NCBI Taxonomy" id="183260"/>
    <lineage>
        <taxon>Eukaryota</taxon>
        <taxon>Viridiplantae</taxon>
        <taxon>Streptophyta</taxon>
        <taxon>Embryophyta</taxon>
        <taxon>Tracheophyta</taxon>
        <taxon>Spermatophyta</taxon>
        <taxon>Magnoliopsida</taxon>
        <taxon>eudicotyledons</taxon>
        <taxon>Gunneridae</taxon>
        <taxon>Pentapetalae</taxon>
        <taxon>rosids</taxon>
        <taxon>malvids</taxon>
        <taxon>Malvales</taxon>
        <taxon>Malvaceae</taxon>
        <taxon>Malvoideae</taxon>
        <taxon>Hibiscus</taxon>
    </lineage>
</organism>
<dbReference type="PANTHER" id="PTHR33264:SF27">
    <property type="entry name" value="TRANSMEMBRANE PROTEIN"/>
    <property type="match status" value="1"/>
</dbReference>
<accession>A0ABR2DG64</accession>
<dbReference type="Proteomes" id="UP001472677">
    <property type="component" value="Unassembled WGS sequence"/>
</dbReference>
<name>A0ABR2DG64_9ROSI</name>
<keyword evidence="1" id="KW-0472">Membrane</keyword>
<sequence>MEDCNMLVADCVVICCCSQCLILQIIVFVFLKLPCKLIRKTKRYAKKKLLIGRGGRRKEEGKKTIIELDSNLIVKGGVLEDQVQVVTNSCNCMSLDADQFGFGYCCLQEVEKVLEELSRKGEFAFGSFWGRSSHDSVSVSVSVSVSDTTSSCLVANYERFDFLATHFYHIQTR</sequence>
<comment type="caution">
    <text evidence="2">The sequence shown here is derived from an EMBL/GenBank/DDBJ whole genome shotgun (WGS) entry which is preliminary data.</text>
</comment>
<evidence type="ECO:0000256" key="1">
    <source>
        <dbReference type="SAM" id="Phobius"/>
    </source>
</evidence>
<proteinExistence type="predicted"/>
<protein>
    <submittedName>
        <fullName evidence="2">Uncharacterized protein</fullName>
    </submittedName>
</protein>